<evidence type="ECO:0000256" key="5">
    <source>
        <dbReference type="ARBA" id="ARBA00022989"/>
    </source>
</evidence>
<reference evidence="10 11" key="1">
    <citation type="submission" date="2021-07" db="EMBL/GenBank/DDBJ databases">
        <title>Clostridium weizhouense sp. nov., an anaerobic bacterium isolated from activated sludge of Petroleum wastewater.</title>
        <authorList>
            <person name="Li Q."/>
        </authorList>
    </citation>
    <scope>NUCLEOTIDE SEQUENCE [LARGE SCALE GENOMIC DNA]</scope>
    <source>
        <strain evidence="10 11">YB-6</strain>
    </source>
</reference>
<evidence type="ECO:0000259" key="9">
    <source>
        <dbReference type="Pfam" id="PF13807"/>
    </source>
</evidence>
<keyword evidence="3" id="KW-1003">Cell membrane</keyword>
<keyword evidence="4 7" id="KW-0812">Transmembrane</keyword>
<evidence type="ECO:0000256" key="3">
    <source>
        <dbReference type="ARBA" id="ARBA00022475"/>
    </source>
</evidence>
<feature type="transmembrane region" description="Helical" evidence="7">
    <location>
        <begin position="25"/>
        <end position="47"/>
    </location>
</feature>
<sequence length="231" mass="25829">MSEQIVQNEEIIKIEDIVNTLIKRWRMIVLITVIATLLSGIISFFVISPKYEASTKVFIGKENTQNKEYNSSDVQMYQKLLKTYAEVITTNDLVESAISGNININISSEDVLKSLTVTPRADTQILEIKYISKDKELSKNIVDSITTQFIKSSKDLIPNGNVKIIESVKMPDKAVSPNKKMNIAIAFLLGLMVSVGLAFLLEFMNNTFKTKEQLEQIVGLPVLGAIPDELN</sequence>
<gene>
    <name evidence="10" type="ORF">KYD98_09255</name>
</gene>
<evidence type="ECO:0000256" key="1">
    <source>
        <dbReference type="ARBA" id="ARBA00004651"/>
    </source>
</evidence>
<dbReference type="EMBL" id="JAHXPT010000006">
    <property type="protein sequence ID" value="MBW6410282.1"/>
    <property type="molecule type" value="Genomic_DNA"/>
</dbReference>
<organism evidence="10 11">
    <name type="scientific">Clostridium weizhouense</name>
    <dbReference type="NCBI Taxonomy" id="2859781"/>
    <lineage>
        <taxon>Bacteria</taxon>
        <taxon>Bacillati</taxon>
        <taxon>Bacillota</taxon>
        <taxon>Clostridia</taxon>
        <taxon>Eubacteriales</taxon>
        <taxon>Clostridiaceae</taxon>
        <taxon>Clostridium</taxon>
    </lineage>
</organism>
<evidence type="ECO:0000256" key="6">
    <source>
        <dbReference type="ARBA" id="ARBA00023136"/>
    </source>
</evidence>
<dbReference type="RefSeq" id="WP_219779467.1">
    <property type="nucleotide sequence ID" value="NZ_JAHXPT010000006.1"/>
</dbReference>
<evidence type="ECO:0000256" key="4">
    <source>
        <dbReference type="ARBA" id="ARBA00022692"/>
    </source>
</evidence>
<dbReference type="PANTHER" id="PTHR32309">
    <property type="entry name" value="TYROSINE-PROTEIN KINASE"/>
    <property type="match status" value="1"/>
</dbReference>
<comment type="caution">
    <text evidence="10">The sequence shown here is derived from an EMBL/GenBank/DDBJ whole genome shotgun (WGS) entry which is preliminary data.</text>
</comment>
<feature type="domain" description="Polysaccharide chain length determinant N-terminal" evidence="8">
    <location>
        <begin position="13"/>
        <end position="99"/>
    </location>
</feature>
<keyword evidence="6 7" id="KW-0472">Membrane</keyword>
<feature type="domain" description="Tyrosine-protein kinase G-rich" evidence="9">
    <location>
        <begin position="151"/>
        <end position="201"/>
    </location>
</feature>
<name>A0ABS7ANN4_9CLOT</name>
<dbReference type="Proteomes" id="UP001519921">
    <property type="component" value="Unassembled WGS sequence"/>
</dbReference>
<protein>
    <submittedName>
        <fullName evidence="10">Capsular biosynthesis protein</fullName>
    </submittedName>
</protein>
<keyword evidence="11" id="KW-1185">Reference proteome</keyword>
<dbReference type="InterPro" id="IPR003856">
    <property type="entry name" value="LPS_length_determ_N"/>
</dbReference>
<evidence type="ECO:0000256" key="2">
    <source>
        <dbReference type="ARBA" id="ARBA00006683"/>
    </source>
</evidence>
<evidence type="ECO:0000313" key="10">
    <source>
        <dbReference type="EMBL" id="MBW6410282.1"/>
    </source>
</evidence>
<evidence type="ECO:0000313" key="11">
    <source>
        <dbReference type="Proteomes" id="UP001519921"/>
    </source>
</evidence>
<dbReference type="Pfam" id="PF13807">
    <property type="entry name" value="GNVR"/>
    <property type="match status" value="1"/>
</dbReference>
<keyword evidence="5 7" id="KW-1133">Transmembrane helix</keyword>
<dbReference type="InterPro" id="IPR050445">
    <property type="entry name" value="Bact_polysacc_biosynth/exp"/>
</dbReference>
<proteinExistence type="inferred from homology"/>
<evidence type="ECO:0000256" key="7">
    <source>
        <dbReference type="SAM" id="Phobius"/>
    </source>
</evidence>
<comment type="subcellular location">
    <subcellularLocation>
        <location evidence="1">Cell membrane</location>
        <topology evidence="1">Multi-pass membrane protein</topology>
    </subcellularLocation>
</comment>
<comment type="similarity">
    <text evidence="2">Belongs to the CpsC/CapA family.</text>
</comment>
<dbReference type="InterPro" id="IPR032807">
    <property type="entry name" value="GNVR"/>
</dbReference>
<evidence type="ECO:0000259" key="8">
    <source>
        <dbReference type="Pfam" id="PF02706"/>
    </source>
</evidence>
<feature type="transmembrane region" description="Helical" evidence="7">
    <location>
        <begin position="183"/>
        <end position="201"/>
    </location>
</feature>
<dbReference type="PANTHER" id="PTHR32309:SF13">
    <property type="entry name" value="FERRIC ENTEROBACTIN TRANSPORT PROTEIN FEPE"/>
    <property type="match status" value="1"/>
</dbReference>
<dbReference type="Pfam" id="PF02706">
    <property type="entry name" value="Wzz"/>
    <property type="match status" value="1"/>
</dbReference>
<accession>A0ABS7ANN4</accession>